<protein>
    <submittedName>
        <fullName evidence="1">Uncharacterized protein</fullName>
    </submittedName>
</protein>
<reference evidence="1 2" key="1">
    <citation type="submission" date="2020-02" db="EMBL/GenBank/DDBJ databases">
        <title>Draft genome sequence of Haematococcus lacustris strain NIES-144.</title>
        <authorList>
            <person name="Morimoto D."/>
            <person name="Nakagawa S."/>
            <person name="Yoshida T."/>
            <person name="Sawayama S."/>
        </authorList>
    </citation>
    <scope>NUCLEOTIDE SEQUENCE [LARGE SCALE GENOMIC DNA]</scope>
    <source>
        <strain evidence="1 2">NIES-144</strain>
    </source>
</reference>
<dbReference type="Proteomes" id="UP000485058">
    <property type="component" value="Unassembled WGS sequence"/>
</dbReference>
<organism evidence="1 2">
    <name type="scientific">Haematococcus lacustris</name>
    <name type="common">Green alga</name>
    <name type="synonym">Haematococcus pluvialis</name>
    <dbReference type="NCBI Taxonomy" id="44745"/>
    <lineage>
        <taxon>Eukaryota</taxon>
        <taxon>Viridiplantae</taxon>
        <taxon>Chlorophyta</taxon>
        <taxon>core chlorophytes</taxon>
        <taxon>Chlorophyceae</taxon>
        <taxon>CS clade</taxon>
        <taxon>Chlamydomonadales</taxon>
        <taxon>Haematococcaceae</taxon>
        <taxon>Haematococcus</taxon>
    </lineage>
</organism>
<keyword evidence="2" id="KW-1185">Reference proteome</keyword>
<accession>A0A6A0AJ77</accession>
<name>A0A6A0AJ77_HAELA</name>
<dbReference type="AlphaFoldDB" id="A0A6A0AJ77"/>
<proteinExistence type="predicted"/>
<comment type="caution">
    <text evidence="1">The sequence shown here is derived from an EMBL/GenBank/DDBJ whole genome shotgun (WGS) entry which is preliminary data.</text>
</comment>
<dbReference type="EMBL" id="BLLF01007205">
    <property type="protein sequence ID" value="GFH32826.1"/>
    <property type="molecule type" value="Genomic_DNA"/>
</dbReference>
<sequence>MSLSASAQMSVSTSAQPKLKYVVVNSCTDVGRGIRHLHRCRHLTSVQLSTSHASAQMSFYNSCADNKKATSVQHSYKLIPASVPAC</sequence>
<evidence type="ECO:0000313" key="2">
    <source>
        <dbReference type="Proteomes" id="UP000485058"/>
    </source>
</evidence>
<gene>
    <name evidence="1" type="ORF">HaLaN_32113</name>
</gene>
<evidence type="ECO:0000313" key="1">
    <source>
        <dbReference type="EMBL" id="GFH32826.1"/>
    </source>
</evidence>